<keyword evidence="9" id="KW-1185">Reference proteome</keyword>
<reference evidence="8" key="2">
    <citation type="journal article" date="2023" name="Commun. Biol.">
        <title>Intrasexual cuticular hydrocarbon dimorphism in a wasp sheds light on hydrocarbon biosynthesis genes in Hymenoptera.</title>
        <authorList>
            <person name="Moris V.C."/>
            <person name="Podsiadlowski L."/>
            <person name="Martin S."/>
            <person name="Oeyen J.P."/>
            <person name="Donath A."/>
            <person name="Petersen M."/>
            <person name="Wilbrandt J."/>
            <person name="Misof B."/>
            <person name="Liedtke D."/>
            <person name="Thamm M."/>
            <person name="Scheiner R."/>
            <person name="Schmitt T."/>
            <person name="Niehuis O."/>
        </authorList>
    </citation>
    <scope>NUCLEOTIDE SEQUENCE</scope>
    <source>
        <strain evidence="8">GBR_01_08_01A</strain>
    </source>
</reference>
<dbReference type="Proteomes" id="UP001258017">
    <property type="component" value="Unassembled WGS sequence"/>
</dbReference>
<evidence type="ECO:0000313" key="9">
    <source>
        <dbReference type="Proteomes" id="UP001258017"/>
    </source>
</evidence>
<evidence type="ECO:0000259" key="7">
    <source>
        <dbReference type="Pfam" id="PF00135"/>
    </source>
</evidence>
<dbReference type="InterPro" id="IPR002018">
    <property type="entry name" value="CarbesteraseB"/>
</dbReference>
<accession>A0AAD9VQ76</accession>
<dbReference type="PANTHER" id="PTHR43142:SF1">
    <property type="entry name" value="CARBOXYLIC ESTER HYDROLASE"/>
    <property type="match status" value="1"/>
</dbReference>
<feature type="domain" description="Carboxylesterase type B" evidence="7">
    <location>
        <begin position="27"/>
        <end position="527"/>
    </location>
</feature>
<evidence type="ECO:0000256" key="4">
    <source>
        <dbReference type="ARBA" id="ARBA00023157"/>
    </source>
</evidence>
<dbReference type="EC" id="3.1.1.-" evidence="6"/>
<keyword evidence="5" id="KW-0325">Glycoprotein</keyword>
<comment type="similarity">
    <text evidence="1 6">Belongs to the type-B carboxylesterase/lipase family.</text>
</comment>
<keyword evidence="6" id="KW-0732">Signal</keyword>
<sequence length="548" mass="61476">MAQTTPFILLVLLELWIGVSCAIKFAPVIETTKGPVRGSVLKTVKQSQEYFSYRNIRYAKPPVGYLRFKPPVEVDPWTEVLNATEDGPVCPQLKDDDVIGDEDCLNLNVYTPKIPDENGSDELKPVMFWIYGGAFSSGYNKKSTYSPDYLIEEGVVFVSVNYRLGPLGFLALGHPNATGNAALKDQNLAMQWVQDNIAKFGGDPKMVTIFGQSAGAASVDLHVLSKKSRGLFHRAIAMSGSSITVWGFHKPQEARKRGFQLAEILGCKTDDVESLLQFYYKADVKSLITATTNITLVDLPFKPTSEDSSLGSDLFLTECPIKIYKSGRFSQVPYMLGYMKDEALVATKTAKDFRDHFIYTLEHMSNLGIGRISLDTLNPIMNMNNNMVDVSPFTDILFIAPIDYTQKLLLKSKSPVYYYRYSYDYDKSLHKIVSDVHINGSAHGDEIPMIFYSDSFQIDPNSNDTRELVQRRVTRLWTNFAKYGNPTPEGTKDELLNVVWPDSKPNGEMLEISDKLEARKRYTSARIEVIELAIRASIEKYTGCSSDA</sequence>
<keyword evidence="4" id="KW-1015">Disulfide bond</keyword>
<dbReference type="InterPro" id="IPR029058">
    <property type="entry name" value="AB_hydrolase_fold"/>
</dbReference>
<gene>
    <name evidence="8" type="ORF">KPH14_002740</name>
</gene>
<keyword evidence="3 6" id="KW-0378">Hydrolase</keyword>
<feature type="chain" id="PRO_5041771179" description="Carboxylic ester hydrolase" evidence="6">
    <location>
        <begin position="23"/>
        <end position="548"/>
    </location>
</feature>
<proteinExistence type="inferred from homology"/>
<dbReference type="EMBL" id="JAIFRP010000034">
    <property type="protein sequence ID" value="KAK2582035.1"/>
    <property type="molecule type" value="Genomic_DNA"/>
</dbReference>
<dbReference type="SUPFAM" id="SSF53474">
    <property type="entry name" value="alpha/beta-Hydrolases"/>
    <property type="match status" value="1"/>
</dbReference>
<dbReference type="GO" id="GO:0052689">
    <property type="term" value="F:carboxylic ester hydrolase activity"/>
    <property type="evidence" value="ECO:0007669"/>
    <property type="project" value="UniProtKB-KW"/>
</dbReference>
<dbReference type="PROSITE" id="PS00122">
    <property type="entry name" value="CARBOXYLESTERASE_B_1"/>
    <property type="match status" value="1"/>
</dbReference>
<evidence type="ECO:0000256" key="2">
    <source>
        <dbReference type="ARBA" id="ARBA00022487"/>
    </source>
</evidence>
<dbReference type="AlphaFoldDB" id="A0AAD9VQ76"/>
<keyword evidence="2" id="KW-0719">Serine esterase</keyword>
<evidence type="ECO:0000256" key="6">
    <source>
        <dbReference type="RuleBase" id="RU361235"/>
    </source>
</evidence>
<dbReference type="Gene3D" id="3.40.50.1820">
    <property type="entry name" value="alpha/beta hydrolase"/>
    <property type="match status" value="1"/>
</dbReference>
<evidence type="ECO:0000256" key="5">
    <source>
        <dbReference type="ARBA" id="ARBA00023180"/>
    </source>
</evidence>
<name>A0AAD9VQ76_9HYME</name>
<dbReference type="PANTHER" id="PTHR43142">
    <property type="entry name" value="CARBOXYLIC ESTER HYDROLASE"/>
    <property type="match status" value="1"/>
</dbReference>
<protein>
    <recommendedName>
        <fullName evidence="6">Carboxylic ester hydrolase</fullName>
        <ecNumber evidence="6">3.1.1.-</ecNumber>
    </recommendedName>
</protein>
<reference evidence="8" key="1">
    <citation type="submission" date="2021-08" db="EMBL/GenBank/DDBJ databases">
        <authorList>
            <person name="Misof B."/>
            <person name="Oliver O."/>
            <person name="Podsiadlowski L."/>
            <person name="Donath A."/>
            <person name="Peters R."/>
            <person name="Mayer C."/>
            <person name="Rust J."/>
            <person name="Gunkel S."/>
            <person name="Lesny P."/>
            <person name="Martin S."/>
            <person name="Oeyen J.P."/>
            <person name="Petersen M."/>
            <person name="Panagiotis P."/>
            <person name="Wilbrandt J."/>
            <person name="Tanja T."/>
        </authorList>
    </citation>
    <scope>NUCLEOTIDE SEQUENCE</scope>
    <source>
        <strain evidence="8">GBR_01_08_01A</strain>
        <tissue evidence="8">Thorax + abdomen</tissue>
    </source>
</reference>
<organism evidence="8 9">
    <name type="scientific">Odynerus spinipes</name>
    <dbReference type="NCBI Taxonomy" id="1348599"/>
    <lineage>
        <taxon>Eukaryota</taxon>
        <taxon>Metazoa</taxon>
        <taxon>Ecdysozoa</taxon>
        <taxon>Arthropoda</taxon>
        <taxon>Hexapoda</taxon>
        <taxon>Insecta</taxon>
        <taxon>Pterygota</taxon>
        <taxon>Neoptera</taxon>
        <taxon>Endopterygota</taxon>
        <taxon>Hymenoptera</taxon>
        <taxon>Apocrita</taxon>
        <taxon>Aculeata</taxon>
        <taxon>Vespoidea</taxon>
        <taxon>Vespidae</taxon>
        <taxon>Eumeninae</taxon>
        <taxon>Odynerus</taxon>
    </lineage>
</organism>
<evidence type="ECO:0000256" key="1">
    <source>
        <dbReference type="ARBA" id="ARBA00005964"/>
    </source>
</evidence>
<evidence type="ECO:0000256" key="3">
    <source>
        <dbReference type="ARBA" id="ARBA00022801"/>
    </source>
</evidence>
<feature type="signal peptide" evidence="6">
    <location>
        <begin position="1"/>
        <end position="22"/>
    </location>
</feature>
<dbReference type="InterPro" id="IPR019826">
    <property type="entry name" value="Carboxylesterase_B_AS"/>
</dbReference>
<comment type="caution">
    <text evidence="8">The sequence shown here is derived from an EMBL/GenBank/DDBJ whole genome shotgun (WGS) entry which is preliminary data.</text>
</comment>
<dbReference type="Pfam" id="PF00135">
    <property type="entry name" value="COesterase"/>
    <property type="match status" value="1"/>
</dbReference>
<evidence type="ECO:0000313" key="8">
    <source>
        <dbReference type="EMBL" id="KAK2582035.1"/>
    </source>
</evidence>